<evidence type="ECO:0008006" key="3">
    <source>
        <dbReference type="Google" id="ProtNLM"/>
    </source>
</evidence>
<dbReference type="PANTHER" id="PTHR47481:SF10">
    <property type="entry name" value="COPIA-LIKE POLYPROTEIN_RETROTRANSPOSON"/>
    <property type="match status" value="1"/>
</dbReference>
<dbReference type="Pfam" id="PF14223">
    <property type="entry name" value="Retrotran_gag_2"/>
    <property type="match status" value="1"/>
</dbReference>
<dbReference type="PANTHER" id="PTHR47481">
    <property type="match status" value="1"/>
</dbReference>
<evidence type="ECO:0000313" key="1">
    <source>
        <dbReference type="EMBL" id="KAK5836714.1"/>
    </source>
</evidence>
<accession>A0ABR0QBX8</accession>
<gene>
    <name evidence="1" type="ORF">PVK06_012514</name>
</gene>
<dbReference type="Proteomes" id="UP001358586">
    <property type="component" value="Chromosome 4"/>
</dbReference>
<keyword evidence="2" id="KW-1185">Reference proteome</keyword>
<comment type="caution">
    <text evidence="1">The sequence shown here is derived from an EMBL/GenBank/DDBJ whole genome shotgun (WGS) entry which is preliminary data.</text>
</comment>
<reference evidence="1 2" key="1">
    <citation type="submission" date="2023-03" db="EMBL/GenBank/DDBJ databases">
        <title>WGS of Gossypium arboreum.</title>
        <authorList>
            <person name="Yu D."/>
        </authorList>
    </citation>
    <scope>NUCLEOTIDE SEQUENCE [LARGE SCALE GENOMIC DNA]</scope>
    <source>
        <tissue evidence="1">Leaf</tissue>
    </source>
</reference>
<organism evidence="1 2">
    <name type="scientific">Gossypium arboreum</name>
    <name type="common">Tree cotton</name>
    <name type="synonym">Gossypium nanking</name>
    <dbReference type="NCBI Taxonomy" id="29729"/>
    <lineage>
        <taxon>Eukaryota</taxon>
        <taxon>Viridiplantae</taxon>
        <taxon>Streptophyta</taxon>
        <taxon>Embryophyta</taxon>
        <taxon>Tracheophyta</taxon>
        <taxon>Spermatophyta</taxon>
        <taxon>Magnoliopsida</taxon>
        <taxon>eudicotyledons</taxon>
        <taxon>Gunneridae</taxon>
        <taxon>Pentapetalae</taxon>
        <taxon>rosids</taxon>
        <taxon>malvids</taxon>
        <taxon>Malvales</taxon>
        <taxon>Malvaceae</taxon>
        <taxon>Malvoideae</taxon>
        <taxon>Gossypium</taxon>
    </lineage>
</organism>
<name>A0ABR0QBX8_GOSAR</name>
<dbReference type="EMBL" id="JARKNE010000004">
    <property type="protein sequence ID" value="KAK5836714.1"/>
    <property type="molecule type" value="Genomic_DNA"/>
</dbReference>
<sequence>MAVTHSADSDFVEAGGSIFTGDRLVASFPRHEVVKFDEGSFVPWQQQVRFILAGYDLLGFLDGSLTTLTRFVQATDGSLTSNPAASVFTQQDNLLTSWLLSIIHSSFLSSFTDIQTASDVWIMATSLFATDTNTKQSPLWHELHSLKKGSLSVRSYVDKIKVLCALLAAPGSLILEVERSAIFLAGLSFDFEGVVSSTSLSSAPLLFQRLVDALLECDTRQS</sequence>
<evidence type="ECO:0000313" key="2">
    <source>
        <dbReference type="Proteomes" id="UP001358586"/>
    </source>
</evidence>
<proteinExistence type="predicted"/>
<protein>
    <recommendedName>
        <fullName evidence="3">Retrotransposon gag domain-containing protein</fullName>
    </recommendedName>
</protein>